<evidence type="ECO:0000256" key="1">
    <source>
        <dbReference type="SAM" id="Phobius"/>
    </source>
</evidence>
<reference evidence="3 4" key="1">
    <citation type="submission" date="2019-06" db="EMBL/GenBank/DDBJ databases">
        <title>Sequencing the genomes of 1000 actinobacteria strains.</title>
        <authorList>
            <person name="Klenk H.-P."/>
        </authorList>
    </citation>
    <scope>NUCLEOTIDE SEQUENCE [LARGE SCALE GENOMIC DNA]</scope>
    <source>
        <strain evidence="3 4">DSM 44819</strain>
    </source>
</reference>
<organism evidence="3 4">
    <name type="scientific">Salinispora arenicola</name>
    <dbReference type="NCBI Taxonomy" id="168697"/>
    <lineage>
        <taxon>Bacteria</taxon>
        <taxon>Bacillati</taxon>
        <taxon>Actinomycetota</taxon>
        <taxon>Actinomycetes</taxon>
        <taxon>Micromonosporales</taxon>
        <taxon>Micromonosporaceae</taxon>
        <taxon>Salinispora</taxon>
    </lineage>
</organism>
<dbReference type="AlphaFoldDB" id="A0A542XR75"/>
<dbReference type="GeneID" id="93772698"/>
<keyword evidence="1" id="KW-0812">Transmembrane</keyword>
<proteinExistence type="predicted"/>
<keyword evidence="1" id="KW-0472">Membrane</keyword>
<evidence type="ECO:0000313" key="4">
    <source>
        <dbReference type="Proteomes" id="UP000315983"/>
    </source>
</evidence>
<name>A0A542XR75_SALAC</name>
<keyword evidence="5" id="KW-1185">Reference proteome</keyword>
<dbReference type="InterPro" id="IPR021424">
    <property type="entry name" value="PorA"/>
</dbReference>
<evidence type="ECO:0000313" key="2">
    <source>
        <dbReference type="EMBL" id="GIM85539.1"/>
    </source>
</evidence>
<dbReference type="RefSeq" id="WP_016812655.1">
    <property type="nucleotide sequence ID" value="NZ_BOQM01000015.1"/>
</dbReference>
<sequence length="338" mass="36403">MQRTVGAALFGLGSLCVGVAAGMVLLIVPALKQVPYDLTPPEIAVVAQDATFVSAQAVTGGDPVVSVERGTLRSVTGIKTDNNTAAELTGSLADSTLIWNVYQATDWVDRNIPIERAESRIALDRVSGAAVEWEGQCYNDVKVVQPDTTGCESGSIAFAGQLYLFPFDTKKQTYQYFDGTLRQSLPLVYRGEEEVASLDTYRFEQTVPRQDLNIDEEALGGLLGYLAPGATTATMSYQASRTIWVEPSTGVIVAYREQQSRELVPDTGPPVVIFDASFQYDDATADAVLDQAREGRSQLLLLGRYLPIGLLVVGVLAAVAGIVLVRRVPRRAPAVRAD</sequence>
<dbReference type="Proteomes" id="UP000315983">
    <property type="component" value="Unassembled WGS sequence"/>
</dbReference>
<evidence type="ECO:0000313" key="5">
    <source>
        <dbReference type="Proteomes" id="UP000677457"/>
    </source>
</evidence>
<reference evidence="2 5" key="2">
    <citation type="submission" date="2021-03" db="EMBL/GenBank/DDBJ databases">
        <title>Whole genome shotgun sequence of Salinispora arenicola NBRC 105043.</title>
        <authorList>
            <person name="Komaki H."/>
            <person name="Tamura T."/>
        </authorList>
    </citation>
    <scope>NUCLEOTIDE SEQUENCE [LARGE SCALE GENOMIC DNA]</scope>
    <source>
        <strain evidence="2 5">NBRC 105043</strain>
    </source>
</reference>
<keyword evidence="1" id="KW-1133">Transmembrane helix</keyword>
<feature type="transmembrane region" description="Helical" evidence="1">
    <location>
        <begin position="305"/>
        <end position="325"/>
    </location>
</feature>
<dbReference type="EMBL" id="BOQM01000015">
    <property type="protein sequence ID" value="GIM85539.1"/>
    <property type="molecule type" value="Genomic_DNA"/>
</dbReference>
<dbReference type="Proteomes" id="UP000677457">
    <property type="component" value="Unassembled WGS sequence"/>
</dbReference>
<gene>
    <name evidence="3" type="ORF">FB564_3507</name>
    <name evidence="2" type="ORF">Sar04_23020</name>
</gene>
<protein>
    <submittedName>
        <fullName evidence="3">DUF3068 family protein</fullName>
    </submittedName>
</protein>
<accession>A0A542XR75</accession>
<dbReference type="EMBL" id="VFOL01000001">
    <property type="protein sequence ID" value="TQL38310.1"/>
    <property type="molecule type" value="Genomic_DNA"/>
</dbReference>
<comment type="caution">
    <text evidence="3">The sequence shown here is derived from an EMBL/GenBank/DDBJ whole genome shotgun (WGS) entry which is preliminary data.</text>
</comment>
<evidence type="ECO:0000313" key="3">
    <source>
        <dbReference type="EMBL" id="TQL38310.1"/>
    </source>
</evidence>
<dbReference type="Pfam" id="PF11271">
    <property type="entry name" value="PorA"/>
    <property type="match status" value="1"/>
</dbReference>